<reference evidence="8" key="1">
    <citation type="journal article" date="2021" name="Syst. Appl. Microbiol.">
        <title>Roseomonas hellenica sp. nov., isolated from roots of wild-growing Alkanna tinctoria.</title>
        <authorList>
            <person name="Rat A."/>
            <person name="Naranjo H.D."/>
            <person name="Lebbe L."/>
            <person name="Cnockaert M."/>
            <person name="Krigas N."/>
            <person name="Grigoriadou K."/>
            <person name="Maloupa E."/>
            <person name="Willems A."/>
        </authorList>
    </citation>
    <scope>NUCLEOTIDE SEQUENCE [LARGE SCALE GENOMIC DNA]</scope>
    <source>
        <strain evidence="8">LMG 31523</strain>
    </source>
</reference>
<dbReference type="SUPFAM" id="SSF82171">
    <property type="entry name" value="DPP6 N-terminal domain-like"/>
    <property type="match status" value="1"/>
</dbReference>
<evidence type="ECO:0000256" key="4">
    <source>
        <dbReference type="ARBA" id="ARBA00032596"/>
    </source>
</evidence>
<gene>
    <name evidence="7" type="ORF">GXW71_29980</name>
</gene>
<protein>
    <recommendedName>
        <fullName evidence="4">Acyl-peptide hydrolase</fullName>
    </recommendedName>
    <alternativeName>
        <fullName evidence="3">Acylaminoacyl-peptidase</fullName>
    </alternativeName>
</protein>
<keyword evidence="2" id="KW-0007">Acetylation</keyword>
<evidence type="ECO:0000313" key="7">
    <source>
        <dbReference type="EMBL" id="MBR0668619.1"/>
    </source>
</evidence>
<evidence type="ECO:0000256" key="2">
    <source>
        <dbReference type="ARBA" id="ARBA00022990"/>
    </source>
</evidence>
<dbReference type="PRINTS" id="PR00862">
    <property type="entry name" value="PROLIGOPTASE"/>
</dbReference>
<dbReference type="Gene3D" id="2.120.10.30">
    <property type="entry name" value="TolB, C-terminal domain"/>
    <property type="match status" value="1"/>
</dbReference>
<evidence type="ECO:0000259" key="6">
    <source>
        <dbReference type="Pfam" id="PF00326"/>
    </source>
</evidence>
<keyword evidence="1" id="KW-0378">Hydrolase</keyword>
<name>A0ABS5F7T9_9PROT</name>
<organism evidence="7 8">
    <name type="scientific">Plastoroseomonas hellenica</name>
    <dbReference type="NCBI Taxonomy" id="2687306"/>
    <lineage>
        <taxon>Bacteria</taxon>
        <taxon>Pseudomonadati</taxon>
        <taxon>Pseudomonadota</taxon>
        <taxon>Alphaproteobacteria</taxon>
        <taxon>Acetobacterales</taxon>
        <taxon>Acetobacteraceae</taxon>
        <taxon>Plastoroseomonas</taxon>
    </lineage>
</organism>
<dbReference type="InterPro" id="IPR011042">
    <property type="entry name" value="6-blade_b-propeller_TolB-like"/>
</dbReference>
<dbReference type="SUPFAM" id="SSF53474">
    <property type="entry name" value="alpha/beta-Hydrolases"/>
    <property type="match status" value="1"/>
</dbReference>
<dbReference type="PANTHER" id="PTHR42776">
    <property type="entry name" value="SERINE PEPTIDASE S9 FAMILY MEMBER"/>
    <property type="match status" value="1"/>
</dbReference>
<feature type="domain" description="Peptidase S9 prolyl oligopeptidase catalytic" evidence="6">
    <location>
        <begin position="388"/>
        <end position="591"/>
    </location>
</feature>
<sequence length="595" mass="63972">MRRPDAILDPMLDAPAATLPSYAADGRLYCLSDAAGSAQVWEVRPDGAAAARTAHRDAVAFVAGSPVDGGAVFGRDAAGDERIQLYRLPPAGVAQALTAAPKVMHGWGAFAPDGSAVAVTANARNPAHADPVILPLDGGPMRRLREVQGPHELAAWHPDGGSVLLAAAPRAFESLLHRVDIATGASTPATPGGEGWRHQAPRWRRDGEGFWLLTDRGREFLGVAWMAPGGTPRFLHAPEADVERLEVSPDGDRLAVVVNLGGWSQLRLLDAATGQVVAEPRHLPGVIQKLTWRPDGGAVAFDLLQPTRPGTIWLAETGQAAARLLFAAGAAPAGAQGWAAMSFSAHDGRDIPAFLIQPEGPRPAGGWPALIWVHGGPEMQALPNWRPDLQAIAALGIAVLVPNIRGSTGYGRAYAALDDRELRMDAVRDVAAARAWLARQPEIDAAGIAVMGQSYGGWMVLMAVTHYPDLWAAAVEYYGIARWKTFFERTGPWRIGHRAAEYGDPLRDAELLESLSPLHKAAAIRCPLFVAQGMTDPRVPPQESEQIVAALRARDIPVEYLTFPDEGHGFLKRDNRRTAYREVLAFLARHLLRER</sequence>
<dbReference type="PROSITE" id="PS00708">
    <property type="entry name" value="PRO_ENDOPEP_SER"/>
    <property type="match status" value="1"/>
</dbReference>
<comment type="caution">
    <text evidence="7">The sequence shown here is derived from an EMBL/GenBank/DDBJ whole genome shotgun (WGS) entry which is preliminary data.</text>
</comment>
<dbReference type="InterPro" id="IPR002471">
    <property type="entry name" value="Pept_S9_AS"/>
</dbReference>
<evidence type="ECO:0000256" key="3">
    <source>
        <dbReference type="ARBA" id="ARBA00032284"/>
    </source>
</evidence>
<dbReference type="PANTHER" id="PTHR42776:SF27">
    <property type="entry name" value="DIPEPTIDYL PEPTIDASE FAMILY MEMBER 6"/>
    <property type="match status" value="1"/>
</dbReference>
<dbReference type="InterPro" id="IPR001375">
    <property type="entry name" value="Peptidase_S9_cat"/>
</dbReference>
<dbReference type="Gene3D" id="3.40.50.1820">
    <property type="entry name" value="alpha/beta hydrolase"/>
    <property type="match status" value="1"/>
</dbReference>
<keyword evidence="8" id="KW-1185">Reference proteome</keyword>
<evidence type="ECO:0000256" key="1">
    <source>
        <dbReference type="ARBA" id="ARBA00022801"/>
    </source>
</evidence>
<dbReference type="RefSeq" id="WP_211856395.1">
    <property type="nucleotide sequence ID" value="NZ_JAAGBB010000063.1"/>
</dbReference>
<evidence type="ECO:0000313" key="8">
    <source>
        <dbReference type="Proteomes" id="UP001196870"/>
    </source>
</evidence>
<dbReference type="InterPro" id="IPR029058">
    <property type="entry name" value="AB_hydrolase_fold"/>
</dbReference>
<dbReference type="EMBL" id="JAAGBB010000063">
    <property type="protein sequence ID" value="MBR0668619.1"/>
    <property type="molecule type" value="Genomic_DNA"/>
</dbReference>
<accession>A0ABS5F7T9</accession>
<comment type="function">
    <text evidence="5">This enzyme catalyzes the hydrolysis of the N-terminal peptide bond of an N-acetylated peptide to generate an N-acetylated amino acid and a peptide with a free N-terminus. It preferentially cleaves off Ac-Ala, Ac-Met and Ac-Ser. Also, involved in the degradation of oxidized and glycated proteins.</text>
</comment>
<proteinExistence type="predicted"/>
<dbReference type="Pfam" id="PF00326">
    <property type="entry name" value="Peptidase_S9"/>
    <property type="match status" value="1"/>
</dbReference>
<dbReference type="Proteomes" id="UP001196870">
    <property type="component" value="Unassembled WGS sequence"/>
</dbReference>
<dbReference type="InterPro" id="IPR002470">
    <property type="entry name" value="Peptidase_S9A"/>
</dbReference>
<evidence type="ECO:0000256" key="5">
    <source>
        <dbReference type="ARBA" id="ARBA00045885"/>
    </source>
</evidence>